<gene>
    <name evidence="1" type="ORF">RGF97_13940</name>
</gene>
<evidence type="ECO:0000313" key="1">
    <source>
        <dbReference type="EMBL" id="WMX45734.1"/>
    </source>
</evidence>
<accession>A0ABY9RWZ9</accession>
<evidence type="ECO:0000313" key="2">
    <source>
        <dbReference type="Proteomes" id="UP001250858"/>
    </source>
</evidence>
<protein>
    <recommendedName>
        <fullName evidence="3">Lipoprotein</fullName>
    </recommendedName>
</protein>
<reference evidence="1 2" key="1">
    <citation type="submission" date="2023-09" db="EMBL/GenBank/DDBJ databases">
        <title>Complete genome of Streptomyces roseicoloratus T14.</title>
        <authorList>
            <person name="Bashizi T."/>
            <person name="Kim M.-J."/>
            <person name="Lee G."/>
            <person name="Tagele S.B."/>
            <person name="Shin J.-H."/>
        </authorList>
    </citation>
    <scope>NUCLEOTIDE SEQUENCE [LARGE SCALE GENOMIC DNA]</scope>
    <source>
        <strain evidence="1 2">T14</strain>
    </source>
</reference>
<dbReference type="Proteomes" id="UP001250858">
    <property type="component" value="Chromosome"/>
</dbReference>
<dbReference type="RefSeq" id="WP_309548628.1">
    <property type="nucleotide sequence ID" value="NZ_CP133762.1"/>
</dbReference>
<evidence type="ECO:0008006" key="3">
    <source>
        <dbReference type="Google" id="ProtNLM"/>
    </source>
</evidence>
<sequence>MTGPTPTPPSIQVDETANYAVVATPHPDTTGCNGYKVTGSGTVTGIPTTNGTWTQTETACTATTPGAWDIKGTATLAEPDGDKLVISYALTAPLTSDTTVHPSGTWSIVYGVGQYEEATGGGTMNATVNLLDHDHVTCKLVGSFRYKWQI</sequence>
<organism evidence="1 2">
    <name type="scientific">Streptomyces roseicoloratus</name>
    <dbReference type="NCBI Taxonomy" id="2508722"/>
    <lineage>
        <taxon>Bacteria</taxon>
        <taxon>Bacillati</taxon>
        <taxon>Actinomycetota</taxon>
        <taxon>Actinomycetes</taxon>
        <taxon>Kitasatosporales</taxon>
        <taxon>Streptomycetaceae</taxon>
        <taxon>Streptomyces</taxon>
    </lineage>
</organism>
<proteinExistence type="predicted"/>
<dbReference type="EMBL" id="CP133762">
    <property type="protein sequence ID" value="WMX45734.1"/>
    <property type="molecule type" value="Genomic_DNA"/>
</dbReference>
<keyword evidence="2" id="KW-1185">Reference proteome</keyword>
<name>A0ABY9RWZ9_9ACTN</name>